<dbReference type="InterPro" id="IPR044992">
    <property type="entry name" value="ChyE-like"/>
</dbReference>
<name>A0A261F7Q2_9BIFI</name>
<dbReference type="Gene3D" id="3.40.50.880">
    <property type="match status" value="1"/>
</dbReference>
<keyword evidence="2" id="KW-0315">Glutamine amidotransferase</keyword>
<organism evidence="2 3">
    <name type="scientific">Aeriscardovia aeriphila</name>
    <dbReference type="NCBI Taxonomy" id="218139"/>
    <lineage>
        <taxon>Bacteria</taxon>
        <taxon>Bacillati</taxon>
        <taxon>Actinomycetota</taxon>
        <taxon>Actinomycetes</taxon>
        <taxon>Bifidobacteriales</taxon>
        <taxon>Bifidobacteriaceae</taxon>
        <taxon>Aeriscardovia</taxon>
    </lineage>
</organism>
<dbReference type="InterPro" id="IPR017926">
    <property type="entry name" value="GATASE"/>
</dbReference>
<evidence type="ECO:0000313" key="3">
    <source>
        <dbReference type="Proteomes" id="UP000228976"/>
    </source>
</evidence>
<dbReference type="RefSeq" id="WP_211277539.1">
    <property type="nucleotide sequence ID" value="NZ_JACBYZ010000001.1"/>
</dbReference>
<dbReference type="SUPFAM" id="SSF52317">
    <property type="entry name" value="Class I glutamine amidotransferase-like"/>
    <property type="match status" value="1"/>
</dbReference>
<dbReference type="Pfam" id="PF00117">
    <property type="entry name" value="GATase"/>
    <property type="match status" value="1"/>
</dbReference>
<protein>
    <submittedName>
        <fullName evidence="2">Glutamine amidotransferase</fullName>
    </submittedName>
</protein>
<evidence type="ECO:0000313" key="2">
    <source>
        <dbReference type="EMBL" id="OZG55171.1"/>
    </source>
</evidence>
<dbReference type="AlphaFoldDB" id="A0A261F7Q2"/>
<dbReference type="CDD" id="cd01741">
    <property type="entry name" value="GATase1_1"/>
    <property type="match status" value="1"/>
</dbReference>
<dbReference type="PANTHER" id="PTHR42695">
    <property type="entry name" value="GLUTAMINE AMIDOTRANSFERASE YLR126C-RELATED"/>
    <property type="match status" value="1"/>
</dbReference>
<dbReference type="GO" id="GO:0005829">
    <property type="term" value="C:cytosol"/>
    <property type="evidence" value="ECO:0007669"/>
    <property type="project" value="TreeGrafter"/>
</dbReference>
<dbReference type="EMBL" id="MWWU01000004">
    <property type="protein sequence ID" value="OZG55171.1"/>
    <property type="molecule type" value="Genomic_DNA"/>
</dbReference>
<reference evidence="2 3" key="1">
    <citation type="journal article" date="2017" name="BMC Genomics">
        <title>Comparative genomic and phylogenomic analyses of the Bifidobacteriaceae family.</title>
        <authorList>
            <person name="Lugli G.A."/>
            <person name="Milani C."/>
            <person name="Turroni F."/>
            <person name="Duranti S."/>
            <person name="Mancabelli L."/>
            <person name="Mangifesta M."/>
            <person name="Ferrario C."/>
            <person name="Modesto M."/>
            <person name="Mattarelli P."/>
            <person name="Jiri K."/>
            <person name="van Sinderen D."/>
            <person name="Ventura M."/>
        </authorList>
    </citation>
    <scope>NUCLEOTIDE SEQUENCE [LARGE SCALE GENOMIC DNA]</scope>
    <source>
        <strain evidence="2 3">LMG 21773</strain>
    </source>
</reference>
<feature type="domain" description="Glutamine amidotransferase" evidence="1">
    <location>
        <begin position="53"/>
        <end position="205"/>
    </location>
</feature>
<dbReference type="PANTHER" id="PTHR42695:SF5">
    <property type="entry name" value="GLUTAMINE AMIDOTRANSFERASE YLR126C-RELATED"/>
    <property type="match status" value="1"/>
</dbReference>
<gene>
    <name evidence="2" type="ORF">AEAE_1149</name>
</gene>
<dbReference type="PROSITE" id="PS51273">
    <property type="entry name" value="GATASE_TYPE_1"/>
    <property type="match status" value="1"/>
</dbReference>
<comment type="caution">
    <text evidence="2">The sequence shown here is derived from an EMBL/GenBank/DDBJ whole genome shotgun (WGS) entry which is preliminary data.</text>
</comment>
<dbReference type="Proteomes" id="UP000228976">
    <property type="component" value="Unassembled WGS sequence"/>
</dbReference>
<sequence length="255" mass="28071">MKHEDPIQIAIIQHVDHEGPGLILRWAEEQNASYDLYHPADDCILPDWQKLSGKRSLLIILGGPMNTTDNLKWLKQERTLINNCLAHGVAVLGICLGAQQLATTLGAAVLPAPYKEVGWAPIERTSSIIPGIPPQLIALHWHEQMFRIPAGAELLFSSQLVTNQGFACEKGKVNVTFRSPLISQESVTSSKARAVGLQFHIEQDHDAVREIVAHDGGYANIDNALNQSSSSILAYDHPNDAYPALCSILNWLIHE</sequence>
<evidence type="ECO:0000259" key="1">
    <source>
        <dbReference type="Pfam" id="PF00117"/>
    </source>
</evidence>
<proteinExistence type="predicted"/>
<keyword evidence="2" id="KW-0808">Transferase</keyword>
<keyword evidence="3" id="KW-1185">Reference proteome</keyword>
<accession>A0A261F7Q2</accession>
<dbReference type="InterPro" id="IPR029062">
    <property type="entry name" value="Class_I_gatase-like"/>
</dbReference>
<dbReference type="GO" id="GO:0016740">
    <property type="term" value="F:transferase activity"/>
    <property type="evidence" value="ECO:0007669"/>
    <property type="project" value="UniProtKB-KW"/>
</dbReference>